<feature type="domain" description="Serine aminopeptidase S33" evidence="1">
    <location>
        <begin position="31"/>
        <end position="266"/>
    </location>
</feature>
<evidence type="ECO:0000259" key="1">
    <source>
        <dbReference type="Pfam" id="PF12146"/>
    </source>
</evidence>
<dbReference type="PANTHER" id="PTHR47751">
    <property type="entry name" value="SUPERFAMILY HYDROLASE, PUTATIVE (AFU_ORTHOLOGUE AFUA_2G16580)-RELATED"/>
    <property type="match status" value="1"/>
</dbReference>
<dbReference type="InterPro" id="IPR022742">
    <property type="entry name" value="Hydrolase_4"/>
</dbReference>
<sequence length="307" mass="35107">MIEKKISFYSEGFKLDGSLYFPEDFQPGEKRPAIIPNSGYQGFNEFYPKMFAKQLTKAGYVCLGFDYRGFADSEGDRGHVILKEQVEDINNAITFLQQQDGVDPERIGLIGWGMGASNVIDVTAHNKKVSAVAALNGFYYGARWLKAIHPYKDWVNILESVEEDKVNKVMTGESHLADTFIHYPLDPATEDYVEKELAQIKGFGEQTRLEFSNSIIEMNVEKYVKDISPRPVFIGHGKDNLLHPYEEATALYEAAETPKTLYTVDGKHNDFMYSEHEEFQKLMTHLLAFFNEHLSEKNEEVKELNFN</sequence>
<keyword evidence="3" id="KW-1185">Reference proteome</keyword>
<dbReference type="RefSeq" id="WP_132746320.1">
    <property type="nucleotide sequence ID" value="NZ_SLXK01000015.1"/>
</dbReference>
<dbReference type="AlphaFoldDB" id="A0A4R2P2C2"/>
<gene>
    <name evidence="2" type="ORF">EV207_11566</name>
</gene>
<name>A0A4R2P2C2_9BACL</name>
<dbReference type="PANTHER" id="PTHR47751:SF2">
    <property type="entry name" value="DLTD N-TERMINAL DOMAIN PROTEIN (AFU_ORTHOLOGUE AFUA_8G00380)-RELATED"/>
    <property type="match status" value="1"/>
</dbReference>
<accession>A0A4R2P2C2</accession>
<dbReference type="Pfam" id="PF12146">
    <property type="entry name" value="Hydrolase_4"/>
    <property type="match status" value="1"/>
</dbReference>
<organism evidence="2 3">
    <name type="scientific">Scopulibacillus darangshiensis</name>
    <dbReference type="NCBI Taxonomy" id="442528"/>
    <lineage>
        <taxon>Bacteria</taxon>
        <taxon>Bacillati</taxon>
        <taxon>Bacillota</taxon>
        <taxon>Bacilli</taxon>
        <taxon>Bacillales</taxon>
        <taxon>Sporolactobacillaceae</taxon>
        <taxon>Scopulibacillus</taxon>
    </lineage>
</organism>
<dbReference type="SUPFAM" id="SSF53474">
    <property type="entry name" value="alpha/beta-Hydrolases"/>
    <property type="match status" value="1"/>
</dbReference>
<dbReference type="Gene3D" id="3.40.50.1820">
    <property type="entry name" value="alpha/beta hydrolase"/>
    <property type="match status" value="1"/>
</dbReference>
<dbReference type="OrthoDB" id="9805123at2"/>
<dbReference type="InterPro" id="IPR051411">
    <property type="entry name" value="Polyketide_trans_af380"/>
</dbReference>
<reference evidence="2 3" key="1">
    <citation type="submission" date="2019-03" db="EMBL/GenBank/DDBJ databases">
        <title>Genomic Encyclopedia of Type Strains, Phase IV (KMG-IV): sequencing the most valuable type-strain genomes for metagenomic binning, comparative biology and taxonomic classification.</title>
        <authorList>
            <person name="Goeker M."/>
        </authorList>
    </citation>
    <scope>NUCLEOTIDE SEQUENCE [LARGE SCALE GENOMIC DNA]</scope>
    <source>
        <strain evidence="2 3">DSM 19377</strain>
    </source>
</reference>
<evidence type="ECO:0000313" key="3">
    <source>
        <dbReference type="Proteomes" id="UP000295416"/>
    </source>
</evidence>
<dbReference type="InterPro" id="IPR029058">
    <property type="entry name" value="AB_hydrolase_fold"/>
</dbReference>
<dbReference type="Gene3D" id="1.10.10.800">
    <property type="match status" value="1"/>
</dbReference>
<evidence type="ECO:0000313" key="2">
    <source>
        <dbReference type="EMBL" id="TCP28830.1"/>
    </source>
</evidence>
<comment type="caution">
    <text evidence="2">The sequence shown here is derived from an EMBL/GenBank/DDBJ whole genome shotgun (WGS) entry which is preliminary data.</text>
</comment>
<protein>
    <recommendedName>
        <fullName evidence="1">Serine aminopeptidase S33 domain-containing protein</fullName>
    </recommendedName>
</protein>
<proteinExistence type="predicted"/>
<dbReference type="Proteomes" id="UP000295416">
    <property type="component" value="Unassembled WGS sequence"/>
</dbReference>
<dbReference type="EMBL" id="SLXK01000015">
    <property type="protein sequence ID" value="TCP28830.1"/>
    <property type="molecule type" value="Genomic_DNA"/>
</dbReference>